<reference evidence="1" key="1">
    <citation type="submission" date="2022-08" db="EMBL/GenBank/DDBJ databases">
        <authorList>
            <person name="Deng Y."/>
            <person name="Han X.-F."/>
            <person name="Zhang Y.-Q."/>
        </authorList>
    </citation>
    <scope>NUCLEOTIDE SEQUENCE</scope>
    <source>
        <strain evidence="1">CPCC 205716</strain>
    </source>
</reference>
<organism evidence="1 2">
    <name type="scientific">Herbiconiux gentiana</name>
    <dbReference type="NCBI Taxonomy" id="2970912"/>
    <lineage>
        <taxon>Bacteria</taxon>
        <taxon>Bacillati</taxon>
        <taxon>Actinomycetota</taxon>
        <taxon>Actinomycetes</taxon>
        <taxon>Micrococcales</taxon>
        <taxon>Microbacteriaceae</taxon>
        <taxon>Herbiconiux</taxon>
    </lineage>
</organism>
<keyword evidence="2" id="KW-1185">Reference proteome</keyword>
<dbReference type="RefSeq" id="WP_259487622.1">
    <property type="nucleotide sequence ID" value="NZ_JANTEZ010000008.1"/>
</dbReference>
<evidence type="ECO:0000313" key="1">
    <source>
        <dbReference type="EMBL" id="MCS5716123.1"/>
    </source>
</evidence>
<comment type="caution">
    <text evidence="1">The sequence shown here is derived from an EMBL/GenBank/DDBJ whole genome shotgun (WGS) entry which is preliminary data.</text>
</comment>
<name>A0ABT2GIX6_9MICO</name>
<gene>
    <name evidence="1" type="ORF">NVV95_16375</name>
</gene>
<accession>A0ABT2GIX6</accession>
<protein>
    <submittedName>
        <fullName evidence="1">Uncharacterized protein</fullName>
    </submittedName>
</protein>
<proteinExistence type="predicted"/>
<dbReference type="Proteomes" id="UP001165580">
    <property type="component" value="Unassembled WGS sequence"/>
</dbReference>
<evidence type="ECO:0000313" key="2">
    <source>
        <dbReference type="Proteomes" id="UP001165580"/>
    </source>
</evidence>
<dbReference type="EMBL" id="JANTEZ010000008">
    <property type="protein sequence ID" value="MCS5716123.1"/>
    <property type="molecule type" value="Genomic_DNA"/>
</dbReference>
<sequence>MNENTAAGFDNVLPFVRPEQLVHPDLVGYVKRTFRFLDPEHAARFDDAPDAA</sequence>